<organism evidence="2 3">
    <name type="scientific">Pseudobacter ginsenosidimutans</name>
    <dbReference type="NCBI Taxonomy" id="661488"/>
    <lineage>
        <taxon>Bacteria</taxon>
        <taxon>Pseudomonadati</taxon>
        <taxon>Bacteroidota</taxon>
        <taxon>Chitinophagia</taxon>
        <taxon>Chitinophagales</taxon>
        <taxon>Chitinophagaceae</taxon>
        <taxon>Pseudobacter</taxon>
    </lineage>
</organism>
<protein>
    <submittedName>
        <fullName evidence="2">Uncharacterized protein</fullName>
    </submittedName>
</protein>
<feature type="transmembrane region" description="Helical" evidence="1">
    <location>
        <begin position="12"/>
        <end position="32"/>
    </location>
</feature>
<evidence type="ECO:0000313" key="3">
    <source>
        <dbReference type="Proteomes" id="UP000293874"/>
    </source>
</evidence>
<comment type="caution">
    <text evidence="2">The sequence shown here is derived from an EMBL/GenBank/DDBJ whole genome shotgun (WGS) entry which is preliminary data.</text>
</comment>
<evidence type="ECO:0000256" key="1">
    <source>
        <dbReference type="SAM" id="Phobius"/>
    </source>
</evidence>
<keyword evidence="1" id="KW-0472">Membrane</keyword>
<dbReference type="EMBL" id="SGXA01000002">
    <property type="protein sequence ID" value="RZS70778.1"/>
    <property type="molecule type" value="Genomic_DNA"/>
</dbReference>
<gene>
    <name evidence="2" type="ORF">EV199_2673</name>
</gene>
<dbReference type="RefSeq" id="WP_130541297.1">
    <property type="nucleotide sequence ID" value="NZ_CP042431.1"/>
</dbReference>
<evidence type="ECO:0000313" key="2">
    <source>
        <dbReference type="EMBL" id="RZS70778.1"/>
    </source>
</evidence>
<keyword evidence="3" id="KW-1185">Reference proteome</keyword>
<name>A0A4Q7MQW3_9BACT</name>
<dbReference type="OrthoDB" id="610933at2"/>
<reference evidence="2 3" key="1">
    <citation type="submission" date="2019-02" db="EMBL/GenBank/DDBJ databases">
        <title>Genomic Encyclopedia of Type Strains, Phase IV (KMG-IV): sequencing the most valuable type-strain genomes for metagenomic binning, comparative biology and taxonomic classification.</title>
        <authorList>
            <person name="Goeker M."/>
        </authorList>
    </citation>
    <scope>NUCLEOTIDE SEQUENCE [LARGE SCALE GENOMIC DNA]</scope>
    <source>
        <strain evidence="2 3">DSM 18116</strain>
    </source>
</reference>
<keyword evidence="1" id="KW-1133">Transmembrane helix</keyword>
<proteinExistence type="predicted"/>
<dbReference type="Proteomes" id="UP000293874">
    <property type="component" value="Unassembled WGS sequence"/>
</dbReference>
<sequence length="1284" mass="146805">MTFIKLGKKFLKITGIIIGSLVILLALFYWWFIHHAERAIEDVVYLQSHGKLKVEIGKIKYNYGRKLSIQNISFYTADSTDEKMGYNFQIRQLHLTVRSVRSLIFDKQLLIDSILVQSPDITITRLQKSEERHMSLPEEMGKIYESIEKALQVLEISRFQIDNAQFTLLDKTAPQLQPLTIGRLHFHIDNFKVDTSAHRQRDKFLFSDNVVLSSDHQSFMLPDGNHHIAYKNFNINIRNRLVELDSCTITAYRHHGSLPVFKMFVDTMMLTNVDFLALSRQGLIRADSVYLVNSDIRLNIEEDSIAPRRKNKKPLNIQHVLSGIASDMQLAYIGVKNSSVNVTTSKGHQTNTFSSSRNNFELYNVIVDTRAEKPISVEQFLMAIRNYDGYGKDSAYRLQFDSIRFTNNTVRLDNFSITTTPGARVPAIRNYRIPLFELKGLSWQDLLFHRHIAAREAILHKPVLHYEKLPWKDTADRRSIYELFTVLDTIINLRRISMIDGQLDFKLNSNTRIVLNNVNGSVNTDRLLSATSSGFIESSVESLAFSKGNIATKHLLIDMDRAYFEGGSRSLVIRKFNLHHKEQQVRISADDLALQDLLLNDSIHLLRIDHISWKKADVDIEMKQSQNDSAAAPLPLKLFVNGIQLNNTNINFKRGHQLLKTFIRQASAGSIIKETDAPVQLNQVHLRGGPLTFSEPGTAIGISAYDIHESRNSSLDGILVRHHQQKDSVYLNAKSVSFTPFIETASKGPLRINDIVINEPELNMSVYPHVQKTSHKSQRWPDLEMSSLKLLRPAVNIKEYKDSSFTFMQLLPGKLADGLTFTNIRVHHSPHNQLTAATAQWESSQFHIDQSGKDSSRIAAGALSVHFKDILLQQASAMKATALLQHAAIQDFESTNRNKGNSTRADSLSLDNLHFNTAWLKEPEQFFRNSPAMSIHHFTGYHISKSNHLTWQNLRYSNKQKELSLDSFSYTPVASREEYIAAHPFQTDYIQAKTGAVKIKNIEPRMYFNDSTLFISTVSIQHPRIEVFRDKRPPFQHGIYKPLPTGLIQKIPFLFSIDTIQVHDLTAQYSELSAKTEQTGVVLFTHIDAAIYPVRNVDMSDTDSLRLRATARFMDKIGIKLNMDESYTDSLKGFFLDVHMSPAHLPMLNSILEPLASIKVRSGELDTMILRAIGRDYVSLGEMQMQYRNLNIQFLKNGIEEKTTFVTRFITWAANHLVLRKHNAKRTGTVYFPRFRDRSIFNYWVKMTLSGAASSVGVKKNRKLLKRYHKALKKNELPAIQYFE</sequence>
<accession>A0A4Q7MQW3</accession>
<keyword evidence="1" id="KW-0812">Transmembrane</keyword>